<evidence type="ECO:0000313" key="3">
    <source>
        <dbReference type="Proteomes" id="UP000770661"/>
    </source>
</evidence>
<accession>A0A8J4YGD5</accession>
<proteinExistence type="predicted"/>
<feature type="region of interest" description="Disordered" evidence="1">
    <location>
        <begin position="39"/>
        <end position="58"/>
    </location>
</feature>
<dbReference type="Proteomes" id="UP000770661">
    <property type="component" value="Unassembled WGS sequence"/>
</dbReference>
<reference evidence="2" key="1">
    <citation type="submission" date="2020-07" db="EMBL/GenBank/DDBJ databases">
        <title>The High-quality genome of the commercially important snow crab, Chionoecetes opilio.</title>
        <authorList>
            <person name="Jeong J.-H."/>
            <person name="Ryu S."/>
        </authorList>
    </citation>
    <scope>NUCLEOTIDE SEQUENCE</scope>
    <source>
        <strain evidence="2">MADBK_172401_WGS</strain>
        <tissue evidence="2">Digestive gland</tissue>
    </source>
</reference>
<dbReference type="AlphaFoldDB" id="A0A8J4YGD5"/>
<gene>
    <name evidence="2" type="ORF">GWK47_044537</name>
</gene>
<protein>
    <submittedName>
        <fullName evidence="2">Uncharacterized protein</fullName>
    </submittedName>
</protein>
<evidence type="ECO:0000256" key="1">
    <source>
        <dbReference type="SAM" id="MobiDB-lite"/>
    </source>
</evidence>
<dbReference type="EMBL" id="JACEEZ010009587">
    <property type="protein sequence ID" value="KAG0722394.1"/>
    <property type="molecule type" value="Genomic_DNA"/>
</dbReference>
<name>A0A8J4YGD5_CHIOP</name>
<evidence type="ECO:0000313" key="2">
    <source>
        <dbReference type="EMBL" id="KAG0722394.1"/>
    </source>
</evidence>
<sequence>MHKSPGVARGSRCGTFHSRFNDKTSPWFSVNETERKKFARKTKRGEIPPTQQGPVQHTKRFQCTRLALDNLYQGPKNRHPKLKAAVGHWMRNKVRVPVGAPAAAEGVSEIVKCACKRLQVVAGDVMQESQRKAPNCAVQM</sequence>
<keyword evidence="3" id="KW-1185">Reference proteome</keyword>
<organism evidence="2 3">
    <name type="scientific">Chionoecetes opilio</name>
    <name type="common">Atlantic snow crab</name>
    <name type="synonym">Cancer opilio</name>
    <dbReference type="NCBI Taxonomy" id="41210"/>
    <lineage>
        <taxon>Eukaryota</taxon>
        <taxon>Metazoa</taxon>
        <taxon>Ecdysozoa</taxon>
        <taxon>Arthropoda</taxon>
        <taxon>Crustacea</taxon>
        <taxon>Multicrustacea</taxon>
        <taxon>Malacostraca</taxon>
        <taxon>Eumalacostraca</taxon>
        <taxon>Eucarida</taxon>
        <taxon>Decapoda</taxon>
        <taxon>Pleocyemata</taxon>
        <taxon>Brachyura</taxon>
        <taxon>Eubrachyura</taxon>
        <taxon>Majoidea</taxon>
        <taxon>Majidae</taxon>
        <taxon>Chionoecetes</taxon>
    </lineage>
</organism>
<comment type="caution">
    <text evidence="2">The sequence shown here is derived from an EMBL/GenBank/DDBJ whole genome shotgun (WGS) entry which is preliminary data.</text>
</comment>